<dbReference type="CDD" id="cd12297">
    <property type="entry name" value="RRM2_Prp24"/>
    <property type="match status" value="1"/>
</dbReference>
<dbReference type="SUPFAM" id="SSF48452">
    <property type="entry name" value="TPR-like"/>
    <property type="match status" value="1"/>
</dbReference>
<evidence type="ECO:0000256" key="10">
    <source>
        <dbReference type="SAM" id="Coils"/>
    </source>
</evidence>
<keyword evidence="10" id="KW-0175">Coiled coil</keyword>
<keyword evidence="2" id="KW-0507">mRNA processing</keyword>
<dbReference type="CDD" id="cd12299">
    <property type="entry name" value="RRM4_Prp24"/>
    <property type="match status" value="1"/>
</dbReference>
<dbReference type="OMA" id="LWARYIL"/>
<evidence type="ECO:0000259" key="12">
    <source>
        <dbReference type="PROSITE" id="PS50102"/>
    </source>
</evidence>
<dbReference type="InterPro" id="IPR012677">
    <property type="entry name" value="Nucleotide-bd_a/b_plait_sf"/>
</dbReference>
<dbReference type="Pfam" id="PF05391">
    <property type="entry name" value="Lsm_interact"/>
    <property type="match status" value="1"/>
</dbReference>
<dbReference type="FunFam" id="3.30.70.330:FF:000711">
    <property type="entry name" value="Pre-mRNA splicing factor (Prp24), putative"/>
    <property type="match status" value="1"/>
</dbReference>
<protein>
    <recommendedName>
        <fullName evidence="8">U4/U6 snRNA-associated-splicing factor PRP24</fullName>
    </recommendedName>
</protein>
<dbReference type="FunFam" id="3.30.70.330:FF:000588">
    <property type="entry name" value="Pre-mRNA splicing factor (Prp24), putative"/>
    <property type="match status" value="1"/>
</dbReference>
<dbReference type="InterPro" id="IPR034398">
    <property type="entry name" value="Prp24_RRM2"/>
</dbReference>
<feature type="compositionally biased region" description="Basic and acidic residues" evidence="11">
    <location>
        <begin position="918"/>
        <end position="928"/>
    </location>
</feature>
<dbReference type="GeneID" id="5489593"/>
<dbReference type="FunFam" id="3.30.70.330:FF:000523">
    <property type="entry name" value="Pre-mRNA splicing factor (Prp24), putative"/>
    <property type="match status" value="1"/>
</dbReference>
<dbReference type="InterPro" id="IPR008669">
    <property type="entry name" value="LSM_interact"/>
</dbReference>
<feature type="compositionally biased region" description="Basic and acidic residues" evidence="11">
    <location>
        <begin position="984"/>
        <end position="998"/>
    </location>
</feature>
<dbReference type="InterPro" id="IPR031766">
    <property type="entry name" value="RRM_occluded"/>
</dbReference>
<dbReference type="Gene3D" id="1.25.40.10">
    <property type="entry name" value="Tetratricopeptide repeat domain"/>
    <property type="match status" value="2"/>
</dbReference>
<feature type="domain" description="RRM" evidence="12">
    <location>
        <begin position="700"/>
        <end position="776"/>
    </location>
</feature>
<dbReference type="RefSeq" id="XP_001593549.1">
    <property type="nucleotide sequence ID" value="XM_001593499.1"/>
</dbReference>
<dbReference type="Pfam" id="PF00076">
    <property type="entry name" value="RRM_1"/>
    <property type="match status" value="3"/>
</dbReference>
<evidence type="ECO:0000256" key="3">
    <source>
        <dbReference type="ARBA" id="ARBA00022737"/>
    </source>
</evidence>
<dbReference type="AlphaFoldDB" id="A7EI34"/>
<evidence type="ECO:0000313" key="13">
    <source>
        <dbReference type="EMBL" id="EDO02500.1"/>
    </source>
</evidence>
<evidence type="ECO:0000256" key="9">
    <source>
        <dbReference type="PROSITE-ProRule" id="PRU00176"/>
    </source>
</evidence>
<dbReference type="PROSITE" id="PS50102">
    <property type="entry name" value="RRM"/>
    <property type="match status" value="4"/>
</dbReference>
<dbReference type="CDD" id="cd00590">
    <property type="entry name" value="RRM_SF"/>
    <property type="match status" value="1"/>
</dbReference>
<dbReference type="Gene3D" id="3.30.70.330">
    <property type="match status" value="4"/>
</dbReference>
<evidence type="ECO:0000256" key="4">
    <source>
        <dbReference type="ARBA" id="ARBA00022884"/>
    </source>
</evidence>
<keyword evidence="5" id="KW-0508">mRNA splicing</keyword>
<keyword evidence="4 9" id="KW-0694">RNA-binding</keyword>
<dbReference type="InterPro" id="IPR035979">
    <property type="entry name" value="RBD_domain_sf"/>
</dbReference>
<evidence type="ECO:0000256" key="8">
    <source>
        <dbReference type="ARBA" id="ARBA00093627"/>
    </source>
</evidence>
<keyword evidence="3" id="KW-0677">Repeat</keyword>
<feature type="region of interest" description="Disordered" evidence="11">
    <location>
        <begin position="918"/>
        <end position="998"/>
    </location>
</feature>
<feature type="coiled-coil region" evidence="10">
    <location>
        <begin position="7"/>
        <end position="34"/>
    </location>
</feature>
<feature type="compositionally biased region" description="Low complexity" evidence="11">
    <location>
        <begin position="929"/>
        <end position="940"/>
    </location>
</feature>
<keyword evidence="6" id="KW-0539">Nucleus</keyword>
<feature type="compositionally biased region" description="Basic and acidic residues" evidence="11">
    <location>
        <begin position="519"/>
        <end position="532"/>
    </location>
</feature>
<dbReference type="EMBL" id="CH476626">
    <property type="protein sequence ID" value="EDO02500.1"/>
    <property type="molecule type" value="Genomic_DNA"/>
</dbReference>
<dbReference type="GO" id="GO:0008380">
    <property type="term" value="P:RNA splicing"/>
    <property type="evidence" value="ECO:0007669"/>
    <property type="project" value="UniProtKB-KW"/>
</dbReference>
<dbReference type="SMART" id="SM00360">
    <property type="entry name" value="RRM"/>
    <property type="match status" value="4"/>
</dbReference>
<dbReference type="InterPro" id="IPR011990">
    <property type="entry name" value="TPR-like_helical_dom_sf"/>
</dbReference>
<dbReference type="Pfam" id="PF16842">
    <property type="entry name" value="RRM_occluded"/>
    <property type="match status" value="1"/>
</dbReference>
<reference evidence="14" key="1">
    <citation type="journal article" date="2011" name="PLoS Genet.">
        <title>Genomic analysis of the necrotrophic fungal pathogens Sclerotinia sclerotiorum and Botrytis cinerea.</title>
        <authorList>
            <person name="Amselem J."/>
            <person name="Cuomo C.A."/>
            <person name="van Kan J.A."/>
            <person name="Viaud M."/>
            <person name="Benito E.P."/>
            <person name="Couloux A."/>
            <person name="Coutinho P.M."/>
            <person name="de Vries R.P."/>
            <person name="Dyer P.S."/>
            <person name="Fillinger S."/>
            <person name="Fournier E."/>
            <person name="Gout L."/>
            <person name="Hahn M."/>
            <person name="Kohn L."/>
            <person name="Lapalu N."/>
            <person name="Plummer K.M."/>
            <person name="Pradier J.M."/>
            <person name="Quevillon E."/>
            <person name="Sharon A."/>
            <person name="Simon A."/>
            <person name="ten Have A."/>
            <person name="Tudzynski B."/>
            <person name="Tudzynski P."/>
            <person name="Wincker P."/>
            <person name="Andrew M."/>
            <person name="Anthouard V."/>
            <person name="Beever R.E."/>
            <person name="Beffa R."/>
            <person name="Benoit I."/>
            <person name="Bouzid O."/>
            <person name="Brault B."/>
            <person name="Chen Z."/>
            <person name="Choquer M."/>
            <person name="Collemare J."/>
            <person name="Cotton P."/>
            <person name="Danchin E.G."/>
            <person name="Da Silva C."/>
            <person name="Gautier A."/>
            <person name="Giraud C."/>
            <person name="Giraud T."/>
            <person name="Gonzalez C."/>
            <person name="Grossetete S."/>
            <person name="Guldener U."/>
            <person name="Henrissat B."/>
            <person name="Howlett B.J."/>
            <person name="Kodira C."/>
            <person name="Kretschmer M."/>
            <person name="Lappartient A."/>
            <person name="Leroch M."/>
            <person name="Levis C."/>
            <person name="Mauceli E."/>
            <person name="Neuveglise C."/>
            <person name="Oeser B."/>
            <person name="Pearson M."/>
            <person name="Poulain J."/>
            <person name="Poussereau N."/>
            <person name="Quesneville H."/>
            <person name="Rascle C."/>
            <person name="Schumacher J."/>
            <person name="Segurens B."/>
            <person name="Sexton A."/>
            <person name="Silva E."/>
            <person name="Sirven C."/>
            <person name="Soanes D.M."/>
            <person name="Talbot N.J."/>
            <person name="Templeton M."/>
            <person name="Yandava C."/>
            <person name="Yarden O."/>
            <person name="Zeng Q."/>
            <person name="Rollins J.A."/>
            <person name="Lebrun M.H."/>
            <person name="Dickman M."/>
        </authorList>
    </citation>
    <scope>NUCLEOTIDE SEQUENCE [LARGE SCALE GENOMIC DNA]</scope>
    <source>
        <strain evidence="14">ATCC 18683 / 1980 / Ss-1</strain>
    </source>
</reference>
<feature type="compositionally biased region" description="Polar residues" evidence="11">
    <location>
        <begin position="805"/>
        <end position="823"/>
    </location>
</feature>
<evidence type="ECO:0000256" key="5">
    <source>
        <dbReference type="ARBA" id="ARBA00023187"/>
    </source>
</evidence>
<evidence type="ECO:0000256" key="11">
    <source>
        <dbReference type="SAM" id="MobiDB-lite"/>
    </source>
</evidence>
<name>A7EI34_SCLS1</name>
<comment type="function">
    <text evidence="7">Functions as a recycling factor of the spliceosome, a machinery that forms on each precursor-messenger RNA (pre-mRNA) and catalyzes the removal of introns. Chaperones the re-annealing of U4 and U6 snRNAs (small nuclear RNAs) released from previous rounds of splicing, an initial step in reforming the U4/U6-U5 tri-snRNP (small nuclear ribonucleoprotein) that can reassemble into another spliceosome complex; this step involves binding U6 and facilitating the unwinding of the U6 internal stem loop, followed by base-pairing of U6 to U4.</text>
</comment>
<dbReference type="STRING" id="665079.A7EI34"/>
<feature type="region of interest" description="Disordered" evidence="11">
    <location>
        <begin position="471"/>
        <end position="534"/>
    </location>
</feature>
<evidence type="ECO:0000256" key="1">
    <source>
        <dbReference type="ARBA" id="ARBA00004123"/>
    </source>
</evidence>
<feature type="compositionally biased region" description="Gly residues" evidence="11">
    <location>
        <begin position="953"/>
        <end position="965"/>
    </location>
</feature>
<feature type="domain" description="RRM" evidence="12">
    <location>
        <begin position="829"/>
        <end position="902"/>
    </location>
</feature>
<gene>
    <name evidence="13" type="ORF">SS1G_04976</name>
</gene>
<feature type="domain" description="RRM" evidence="12">
    <location>
        <begin position="609"/>
        <end position="686"/>
    </location>
</feature>
<dbReference type="PANTHER" id="PTHR24012">
    <property type="entry name" value="RNA BINDING PROTEIN"/>
    <property type="match status" value="1"/>
</dbReference>
<dbReference type="InParanoid" id="A7EI34"/>
<evidence type="ECO:0000256" key="6">
    <source>
        <dbReference type="ARBA" id="ARBA00023242"/>
    </source>
</evidence>
<dbReference type="eggNOG" id="KOG0128">
    <property type="taxonomic scope" value="Eukaryota"/>
</dbReference>
<feature type="compositionally biased region" description="Polar residues" evidence="11">
    <location>
        <begin position="780"/>
        <end position="793"/>
    </location>
</feature>
<keyword evidence="14" id="KW-1185">Reference proteome</keyword>
<evidence type="ECO:0000313" key="14">
    <source>
        <dbReference type="Proteomes" id="UP000001312"/>
    </source>
</evidence>
<comment type="subcellular location">
    <subcellularLocation>
        <location evidence="1">Nucleus</location>
    </subcellularLocation>
</comment>
<organism evidence="13 14">
    <name type="scientific">Sclerotinia sclerotiorum (strain ATCC 18683 / 1980 / Ss-1)</name>
    <name type="common">White mold</name>
    <name type="synonym">Whetzelinia sclerotiorum</name>
    <dbReference type="NCBI Taxonomy" id="665079"/>
    <lineage>
        <taxon>Eukaryota</taxon>
        <taxon>Fungi</taxon>
        <taxon>Dikarya</taxon>
        <taxon>Ascomycota</taxon>
        <taxon>Pezizomycotina</taxon>
        <taxon>Leotiomycetes</taxon>
        <taxon>Helotiales</taxon>
        <taxon>Sclerotiniaceae</taxon>
        <taxon>Sclerotinia</taxon>
    </lineage>
</organism>
<dbReference type="KEGG" id="ssl:SS1G_04976"/>
<dbReference type="HOGENOM" id="CLU_003925_2_0_1"/>
<feature type="domain" description="RRM" evidence="12">
    <location>
        <begin position="533"/>
        <end position="608"/>
    </location>
</feature>
<dbReference type="GO" id="GO:1990904">
    <property type="term" value="C:ribonucleoprotein complex"/>
    <property type="evidence" value="ECO:0000318"/>
    <property type="project" value="GO_Central"/>
</dbReference>
<evidence type="ECO:0000256" key="2">
    <source>
        <dbReference type="ARBA" id="ARBA00022664"/>
    </source>
</evidence>
<proteinExistence type="predicted"/>
<dbReference type="GO" id="GO:0006397">
    <property type="term" value="P:mRNA processing"/>
    <property type="evidence" value="ECO:0007669"/>
    <property type="project" value="UniProtKB-KW"/>
</dbReference>
<dbReference type="GO" id="GO:0003723">
    <property type="term" value="F:RNA binding"/>
    <property type="evidence" value="ECO:0000318"/>
    <property type="project" value="GO_Central"/>
</dbReference>
<dbReference type="InterPro" id="IPR000504">
    <property type="entry name" value="RRM_dom"/>
</dbReference>
<dbReference type="GO" id="GO:0005688">
    <property type="term" value="C:U6 snRNP"/>
    <property type="evidence" value="ECO:0007669"/>
    <property type="project" value="UniProtKB-ARBA"/>
</dbReference>
<sequence>MGEPLCEEDWLALVDEASRNARDLEQRIEVVELYKRAISAEPWSNTLWLARCDWVLSLYTDCRDPDAGWPEEEQELGQELFSLQTVQDLWQEAAAATQFRLNDSHELWNRWITIELEELAKSPSREYVERIRKIFFDRLQTPHSKWDETSQMFSTFLTKYDEPSYESTMVQITQMGSGARHLYAQREEHELKLQQAIATGDKERVASVMKEYLEWETLQTLMKPKKGLPQSPPILAVALYERALASTILGRDSGTWEDYIAFVQQSYTVNPEAQLGNPLYIVQRATAHCPWSGSLWARYILLAETQNLDFSSIEDIKHAATRSGVLDREGKMDEVIEVYTAWCGYLRRRTLNRAAEDEAFDVADAGLPGSLEAVQDWGRRLHKREYTDPLFRIERIMIQYLTQKGSIDEAPIRTKDLDWPEAIMELYIAHCNNYEDAHALLAAKDLVRRQFQLVTKRREKLAVEQAELYAQQQPHVVTPDPTDEESPGNSKRKREPTSEDANGNTHKKIKNEQPVADPEALRQQHLTRDRENTTVIVTNLPPEVTQTKVRQYFKEYGHINSLALKTEPDKLSSTCLIEFRSNDDVQSAFLRDGKFFGENQIKVESGTGLTLYVTNYPPPADENYMHNLFKDCGEIFSIRWPSLKFNTHRRFCYITFRNAEAASAATQLDGKLLENKYKLVAKYSDPAGKKQREGATAEGRELHITNLDLSLNEDDLKEVFAKYGQVESVRILRTHKGESKGAGFVVFEKKDEANSALELDKTKLKSSILHVELTQSRNYKPIATSTEKGTSASPVPDADGDAAMSLTSTADHPNKNQHALHQPSEVSNRTITLLNVPDTINDARIRAIAEPFGTIIKVVLRPDHQGAIIEYEDVNSAGKASLGLENYEITPGRRLKTGGMKDLFAQSSEVKSDRIVIGRTAKKEKEKASSSTNTGMSTSNLMQPSAPIRRPGGRGGLGQKKGLGFSGAKKSAVDSDATSSKPKSNADFKKMFLSGGKE</sequence>
<feature type="region of interest" description="Disordered" evidence="11">
    <location>
        <begin position="780"/>
        <end position="823"/>
    </location>
</feature>
<accession>A7EI34</accession>
<dbReference type="FunFam" id="3.30.70.330:FF:000365">
    <property type="entry name" value="U4/U6 snRNA-associated-splicing factor PRP24"/>
    <property type="match status" value="1"/>
</dbReference>
<dbReference type="Proteomes" id="UP000001312">
    <property type="component" value="Unassembled WGS sequence"/>
</dbReference>
<evidence type="ECO:0000256" key="7">
    <source>
        <dbReference type="ARBA" id="ARBA00093374"/>
    </source>
</evidence>
<dbReference type="SUPFAM" id="SSF54928">
    <property type="entry name" value="RNA-binding domain, RBD"/>
    <property type="match status" value="3"/>
</dbReference>